<dbReference type="Proteomes" id="UP000320209">
    <property type="component" value="Unassembled WGS sequence"/>
</dbReference>
<gene>
    <name evidence="1" type="ORF">FB381_3315</name>
</gene>
<proteinExistence type="predicted"/>
<protein>
    <submittedName>
        <fullName evidence="1">Uncharacterized protein</fullName>
    </submittedName>
</protein>
<evidence type="ECO:0000313" key="2">
    <source>
        <dbReference type="Proteomes" id="UP000320209"/>
    </source>
</evidence>
<comment type="caution">
    <text evidence="1">The sequence shown here is derived from an EMBL/GenBank/DDBJ whole genome shotgun (WGS) entry which is preliminary data.</text>
</comment>
<evidence type="ECO:0000313" key="1">
    <source>
        <dbReference type="EMBL" id="TQL69410.1"/>
    </source>
</evidence>
<accession>A0A543AA70</accession>
<sequence>MSFKVVAVSWPHEKELVEDHLPTAESVAVGRMTRTELGEILRTMGITRDAALGRILEQADGRPAWAVRLGSLLTDGNQWSDVLRGESVRQEVRRYLRNARISVHAYETVATVALLGGLKDTEFRALATVQGGSVQDVNTTLRKVAESGLLDATAAKFPGADRVVTYAVQPDLLAASLVANAYFSNGVAPHPLAELRAAFPERQFDIVMNTIIAELVGASHPSRPTNEQVVAALGTALQDPQKNMLRYYSALGSAEATFVLNLMLEILRASVANLERSEVNAYVKNAAMLRGDFFAELAGNSVPRIGYEASLKHFAAGAALLVEAGDDCASAVGEYFQHVRASDIGESVRVAELVKLSEAIGAMPTGTPAERTVFFEVAAQGLSPSWEANYMAPDNPRSFTLKSFLLPGGAMADVASPILTRLETVVAHIDSTAFGKLAKPLDSWVHAAAGYALPAGIRVVDDQKSAAVDVATRFANALADSALSHGSRRRLNGICKPLKVRWPEPDPLFNALAPLDDPDDLIDYEEIDYLALHEKKENEARARVVAAIAEFLDQPPAVLCARLQELQPEIRAAELRGTDQTRGVFHHLATLDTDPVPWVEAALGHELGWHALPLIEKLLRTDTVPEPLLARLLGSDIRAGVIGSALERGTGRSLKTILDGVTEADFDRQIWTSFVRVTPEALKLLNEHIDRRVAALGIACWAGWFEYVNRRDTDDNGRLKAQLAVLGDTWTDTLMSLEVPNKIDDHALERALVALARAAPAKFSELFIRHVEKERYPLNDFDEWAPAAHTLPADQKTAAWTRLNEHTCKREVFWVIAGKDTDWTEARLSDGSVPNPNELLGKFGFQRTDRPDIEDIAALFSGNADPEHILASIADPMTGDEVELAEQMLEQSQKLAESDNPNVAKIGEGGVQTWTVRLAAAKKEAREAEIRGNFWP</sequence>
<keyword evidence="2" id="KW-1185">Reference proteome</keyword>
<dbReference type="EMBL" id="VFOV01000001">
    <property type="protein sequence ID" value="TQL69410.1"/>
    <property type="molecule type" value="Genomic_DNA"/>
</dbReference>
<name>A0A543AA70_9ACTN</name>
<dbReference type="AlphaFoldDB" id="A0A543AA70"/>
<reference evidence="1 2" key="1">
    <citation type="submission" date="2019-06" db="EMBL/GenBank/DDBJ databases">
        <title>Sequencing the genomes of 1000 actinobacteria strains.</title>
        <authorList>
            <person name="Klenk H.-P."/>
        </authorList>
    </citation>
    <scope>NUCLEOTIDE SEQUENCE [LARGE SCALE GENOMIC DNA]</scope>
    <source>
        <strain evidence="1 2">DSM 25218</strain>
    </source>
</reference>
<organism evidence="1 2">
    <name type="scientific">Nocardioides albertanoniae</name>
    <dbReference type="NCBI Taxonomy" id="1175486"/>
    <lineage>
        <taxon>Bacteria</taxon>
        <taxon>Bacillati</taxon>
        <taxon>Actinomycetota</taxon>
        <taxon>Actinomycetes</taxon>
        <taxon>Propionibacteriales</taxon>
        <taxon>Nocardioidaceae</taxon>
        <taxon>Nocardioides</taxon>
    </lineage>
</organism>